<dbReference type="AlphaFoldDB" id="A0A6P1T3S9"/>
<protein>
    <recommendedName>
        <fullName evidence="3">Sulfotransferase family protein</fullName>
    </recommendedName>
</protein>
<dbReference type="Proteomes" id="UP000464495">
    <property type="component" value="Chromosome"/>
</dbReference>
<dbReference type="Gene3D" id="3.40.50.300">
    <property type="entry name" value="P-loop containing nucleotide triphosphate hydrolases"/>
    <property type="match status" value="1"/>
</dbReference>
<evidence type="ECO:0008006" key="3">
    <source>
        <dbReference type="Google" id="ProtNLM"/>
    </source>
</evidence>
<dbReference type="RefSeq" id="WP_161862957.1">
    <property type="nucleotide sequence ID" value="NZ_CP046620.1"/>
</dbReference>
<accession>A0A6P1T3S9</accession>
<proteinExistence type="predicted"/>
<dbReference type="InterPro" id="IPR027417">
    <property type="entry name" value="P-loop_NTPase"/>
</dbReference>
<keyword evidence="2" id="KW-1185">Reference proteome</keyword>
<reference evidence="1 2" key="1">
    <citation type="submission" date="2019-12" db="EMBL/GenBank/DDBJ databases">
        <title>Complete genome sequence of Algicella marina strain 9Alg 56(T) isolated from the red alga Tichocarpus crinitus.</title>
        <authorList>
            <person name="Kim S.-G."/>
            <person name="Nedashkovskaya O.I."/>
        </authorList>
    </citation>
    <scope>NUCLEOTIDE SEQUENCE [LARGE SCALE GENOMIC DNA]</scope>
    <source>
        <strain evidence="1 2">9Alg 56</strain>
    </source>
</reference>
<gene>
    <name evidence="1" type="ORF">GO499_15125</name>
</gene>
<dbReference type="EMBL" id="CP046620">
    <property type="protein sequence ID" value="QHQ36411.1"/>
    <property type="molecule type" value="Genomic_DNA"/>
</dbReference>
<evidence type="ECO:0000313" key="1">
    <source>
        <dbReference type="EMBL" id="QHQ36411.1"/>
    </source>
</evidence>
<organism evidence="1 2">
    <name type="scientific">Algicella marina</name>
    <dbReference type="NCBI Taxonomy" id="2683284"/>
    <lineage>
        <taxon>Bacteria</taxon>
        <taxon>Pseudomonadati</taxon>
        <taxon>Pseudomonadota</taxon>
        <taxon>Alphaproteobacteria</taxon>
        <taxon>Rhodobacterales</taxon>
        <taxon>Paracoccaceae</taxon>
        <taxon>Algicella</taxon>
    </lineage>
</organism>
<name>A0A6P1T3S9_9RHOB</name>
<dbReference type="SUPFAM" id="SSF52540">
    <property type="entry name" value="P-loop containing nucleoside triphosphate hydrolases"/>
    <property type="match status" value="1"/>
</dbReference>
<dbReference type="KEGG" id="amaq:GO499_15125"/>
<sequence length="289" mass="31962">MTGTESPGARTLRRLRVSSGRLAHTGLLPAPRHPCLFMHMPKCGGTSLSQALYATVPIHRRVAVIDAPSTRRAAAIWHKGVDDPRRAHEDLPGGAHTFALREQLLLQHMAWGSWLIHGHLLWSQKAQEHFGDTYKYVTLLRDPVARMVSNYRMAARAGLVRGSFDAYLDGPLARNHARVYLRYLGGLAEVSDDTLDETLALALGRLQSFACVGFLDDIPGFRTAYRDQFGVDLRIGTANAAPDEPPDLSAAQRRTLTALCRHDLMLYECARDAFRAAAPLARRARPLPA</sequence>
<evidence type="ECO:0000313" key="2">
    <source>
        <dbReference type="Proteomes" id="UP000464495"/>
    </source>
</evidence>